<dbReference type="PROSITE" id="PS50968">
    <property type="entry name" value="BIOTINYL_LIPOYL"/>
    <property type="match status" value="1"/>
</dbReference>
<dbReference type="InterPro" id="IPR011053">
    <property type="entry name" value="Single_hybrid_motif"/>
</dbReference>
<dbReference type="SMART" id="SM00878">
    <property type="entry name" value="Biotin_carb_C"/>
    <property type="match status" value="1"/>
</dbReference>
<evidence type="ECO:0000313" key="11">
    <source>
        <dbReference type="EMBL" id="MDR6938938.1"/>
    </source>
</evidence>
<dbReference type="SUPFAM" id="SSF51230">
    <property type="entry name" value="Single hybrid motif"/>
    <property type="match status" value="1"/>
</dbReference>
<dbReference type="PROSITE" id="PS50979">
    <property type="entry name" value="BC"/>
    <property type="match status" value="1"/>
</dbReference>
<evidence type="ECO:0000256" key="7">
    <source>
        <dbReference type="PROSITE-ProRule" id="PRU00409"/>
    </source>
</evidence>
<dbReference type="PROSITE" id="PS50975">
    <property type="entry name" value="ATP_GRASP"/>
    <property type="match status" value="1"/>
</dbReference>
<dbReference type="RefSeq" id="WP_309955153.1">
    <property type="nucleotide sequence ID" value="NZ_JAVDUJ010000001.1"/>
</dbReference>
<dbReference type="InterPro" id="IPR050856">
    <property type="entry name" value="Biotin_carboxylase_complex"/>
</dbReference>
<keyword evidence="5 7" id="KW-0067">ATP-binding</keyword>
<dbReference type="InterPro" id="IPR005482">
    <property type="entry name" value="Biotin_COase_C"/>
</dbReference>
<gene>
    <name evidence="11" type="ORF">J2S36_000481</name>
</gene>
<evidence type="ECO:0000259" key="10">
    <source>
        <dbReference type="PROSITE" id="PS50979"/>
    </source>
</evidence>
<dbReference type="InterPro" id="IPR016185">
    <property type="entry name" value="PreATP-grasp_dom_sf"/>
</dbReference>
<dbReference type="Pfam" id="PF00289">
    <property type="entry name" value="Biotin_carb_N"/>
    <property type="match status" value="1"/>
</dbReference>
<feature type="domain" description="Biotin carboxylation" evidence="10">
    <location>
        <begin position="1"/>
        <end position="431"/>
    </location>
</feature>
<dbReference type="Gene3D" id="3.30.470.20">
    <property type="entry name" value="ATP-grasp fold, B domain"/>
    <property type="match status" value="1"/>
</dbReference>
<dbReference type="InterPro" id="IPR000089">
    <property type="entry name" value="Biotin_lipoyl"/>
</dbReference>
<dbReference type="PROSITE" id="PS00867">
    <property type="entry name" value="CPSASE_2"/>
    <property type="match status" value="1"/>
</dbReference>
<dbReference type="InterPro" id="IPR011761">
    <property type="entry name" value="ATP-grasp"/>
</dbReference>
<sequence length="580" mass="63421">MKLLIANRGEIAIRIIRTCRELGITTVVGYCESERDAAYVNMADEAYLLGRDANVFIDSALILDIAKRACVQAVHPGYGFLSESPDFAAAVQAAGMKWIGPDPSVLYALGDKASAREIAARVAVPTVPGIELSQVNATDIETFAAKVGFPVVIKKVDGGGGRGIKVLRDLKQLHEYFQLHDGAVNPVVVEKFLEHARHLETQCVRDAEGNFAVISTRDCSLQRRNQKMLEEAPAFDLPAEINAQLIENSRRLFAAVDYIGVGTCEFLYEDNLYFLEVNPRLQVEHSVSEEVTGLDLVRMQLTVAMGTEIPPIPEVRGHAIEMRITSEDPGAMMMPTTGVVDAVSWPLGLGVRIDTGLCEGDAVTAEFDSMIAKIIVTAENRQQAIVRAQRVLRELKITGIKTPIAMYQAIFTEPDFVNGNFSTRWFEAEFFPQWNPGAGSERNGSDPNTDLPSADFEMQTFTIEIDGKRGTITVPKDLISAQRRHILPAQPLRRSKRLIHEDALQVSDGKVTSPIQALVLKVCTAIGAQVQEGDLLAVLESMKMESYVYAPCAGTVVDVSVADGENVVPGALIARIEELK</sequence>
<dbReference type="SUPFAM" id="SSF56059">
    <property type="entry name" value="Glutathione synthetase ATP-binding domain-like"/>
    <property type="match status" value="1"/>
</dbReference>
<dbReference type="InterPro" id="IPR011764">
    <property type="entry name" value="Biotin_carboxylation_dom"/>
</dbReference>
<dbReference type="Pfam" id="PF02786">
    <property type="entry name" value="CPSase_L_D2"/>
    <property type="match status" value="1"/>
</dbReference>
<dbReference type="PANTHER" id="PTHR18866:SF33">
    <property type="entry name" value="METHYLCROTONOYL-COA CARBOXYLASE SUBUNIT ALPHA, MITOCHONDRIAL-RELATED"/>
    <property type="match status" value="1"/>
</dbReference>
<evidence type="ECO:0000256" key="6">
    <source>
        <dbReference type="ARBA" id="ARBA00023267"/>
    </source>
</evidence>
<dbReference type="Gene3D" id="2.40.50.100">
    <property type="match status" value="1"/>
</dbReference>
<dbReference type="InterPro" id="IPR005479">
    <property type="entry name" value="CPAse_ATP-bd"/>
</dbReference>
<dbReference type="Pfam" id="PF02785">
    <property type="entry name" value="Biotin_carb_C"/>
    <property type="match status" value="1"/>
</dbReference>
<dbReference type="Proteomes" id="UP001266099">
    <property type="component" value="Unassembled WGS sequence"/>
</dbReference>
<dbReference type="SUPFAM" id="SSF52440">
    <property type="entry name" value="PreATP-grasp domain"/>
    <property type="match status" value="1"/>
</dbReference>
<comment type="cofactor">
    <cofactor evidence="1">
        <name>biotin</name>
        <dbReference type="ChEBI" id="CHEBI:57586"/>
    </cofactor>
</comment>
<reference evidence="11 12" key="1">
    <citation type="submission" date="2023-07" db="EMBL/GenBank/DDBJ databases">
        <title>Sequencing the genomes of 1000 actinobacteria strains.</title>
        <authorList>
            <person name="Klenk H.-P."/>
        </authorList>
    </citation>
    <scope>NUCLEOTIDE SEQUENCE [LARGE SCALE GENOMIC DNA]</scope>
    <source>
        <strain evidence="11 12">DSM 15539</strain>
    </source>
</reference>
<dbReference type="PANTHER" id="PTHR18866">
    <property type="entry name" value="CARBOXYLASE:PYRUVATE/ACETYL-COA/PROPIONYL-COA CARBOXYLASE"/>
    <property type="match status" value="1"/>
</dbReference>
<keyword evidence="3 11" id="KW-0436">Ligase</keyword>
<name>A0ABU1T0T6_9ACTO</name>
<feature type="domain" description="Lipoyl-binding" evidence="8">
    <location>
        <begin position="501"/>
        <end position="577"/>
    </location>
</feature>
<dbReference type="InterPro" id="IPR011054">
    <property type="entry name" value="Rudment_hybrid_motif"/>
</dbReference>
<organism evidence="11 12">
    <name type="scientific">Arcanobacterium hippocoleae</name>
    <dbReference type="NCBI Taxonomy" id="149017"/>
    <lineage>
        <taxon>Bacteria</taxon>
        <taxon>Bacillati</taxon>
        <taxon>Actinomycetota</taxon>
        <taxon>Actinomycetes</taxon>
        <taxon>Actinomycetales</taxon>
        <taxon>Actinomycetaceae</taxon>
        <taxon>Arcanobacterium</taxon>
    </lineage>
</organism>
<protein>
    <recommendedName>
        <fullName evidence="2">biotin carboxylase</fullName>
        <ecNumber evidence="2">6.3.4.14</ecNumber>
    </recommendedName>
</protein>
<dbReference type="InterPro" id="IPR005481">
    <property type="entry name" value="BC-like_N"/>
</dbReference>
<keyword evidence="4 7" id="KW-0547">Nucleotide-binding</keyword>
<evidence type="ECO:0000256" key="2">
    <source>
        <dbReference type="ARBA" id="ARBA00013263"/>
    </source>
</evidence>
<dbReference type="EMBL" id="JAVDUJ010000001">
    <property type="protein sequence ID" value="MDR6938938.1"/>
    <property type="molecule type" value="Genomic_DNA"/>
</dbReference>
<dbReference type="CDD" id="cd06850">
    <property type="entry name" value="biotinyl_domain"/>
    <property type="match status" value="1"/>
</dbReference>
<dbReference type="EC" id="6.3.4.14" evidence="2"/>
<keyword evidence="12" id="KW-1185">Reference proteome</keyword>
<evidence type="ECO:0000313" key="12">
    <source>
        <dbReference type="Proteomes" id="UP001266099"/>
    </source>
</evidence>
<dbReference type="Pfam" id="PF00364">
    <property type="entry name" value="Biotin_lipoyl"/>
    <property type="match status" value="1"/>
</dbReference>
<dbReference type="GO" id="GO:0003989">
    <property type="term" value="F:acetyl-CoA carboxylase activity"/>
    <property type="evidence" value="ECO:0007669"/>
    <property type="project" value="UniProtKB-EC"/>
</dbReference>
<evidence type="ECO:0000256" key="1">
    <source>
        <dbReference type="ARBA" id="ARBA00001953"/>
    </source>
</evidence>
<feature type="domain" description="ATP-grasp" evidence="9">
    <location>
        <begin position="116"/>
        <end position="305"/>
    </location>
</feature>
<proteinExistence type="predicted"/>
<dbReference type="GO" id="GO:0004075">
    <property type="term" value="F:biotin carboxylase activity"/>
    <property type="evidence" value="ECO:0007669"/>
    <property type="project" value="UniProtKB-EC"/>
</dbReference>
<dbReference type="GO" id="GO:0004658">
    <property type="term" value="F:propionyl-CoA carboxylase activity"/>
    <property type="evidence" value="ECO:0007669"/>
    <property type="project" value="UniProtKB-EC"/>
</dbReference>
<evidence type="ECO:0000259" key="8">
    <source>
        <dbReference type="PROSITE" id="PS50968"/>
    </source>
</evidence>
<accession>A0ABU1T0T6</accession>
<evidence type="ECO:0000256" key="3">
    <source>
        <dbReference type="ARBA" id="ARBA00022598"/>
    </source>
</evidence>
<evidence type="ECO:0000256" key="5">
    <source>
        <dbReference type="ARBA" id="ARBA00022840"/>
    </source>
</evidence>
<evidence type="ECO:0000259" key="9">
    <source>
        <dbReference type="PROSITE" id="PS50975"/>
    </source>
</evidence>
<keyword evidence="6" id="KW-0092">Biotin</keyword>
<evidence type="ECO:0000256" key="4">
    <source>
        <dbReference type="ARBA" id="ARBA00022741"/>
    </source>
</evidence>
<dbReference type="SUPFAM" id="SSF51246">
    <property type="entry name" value="Rudiment single hybrid motif"/>
    <property type="match status" value="1"/>
</dbReference>
<comment type="caution">
    <text evidence="11">The sequence shown here is derived from an EMBL/GenBank/DDBJ whole genome shotgun (WGS) entry which is preliminary data.</text>
</comment>